<name>A0A7J6G966_CANSA</name>
<feature type="non-terminal residue" evidence="1">
    <location>
        <position position="1"/>
    </location>
</feature>
<keyword evidence="2" id="KW-1185">Reference proteome</keyword>
<dbReference type="EMBL" id="JAATIQ010000134">
    <property type="protein sequence ID" value="KAF4378639.1"/>
    <property type="molecule type" value="Genomic_DNA"/>
</dbReference>
<dbReference type="AlphaFoldDB" id="A0A7J6G966"/>
<proteinExistence type="predicted"/>
<organism evidence="1 2">
    <name type="scientific">Cannabis sativa</name>
    <name type="common">Hemp</name>
    <name type="synonym">Marijuana</name>
    <dbReference type="NCBI Taxonomy" id="3483"/>
    <lineage>
        <taxon>Eukaryota</taxon>
        <taxon>Viridiplantae</taxon>
        <taxon>Streptophyta</taxon>
        <taxon>Embryophyta</taxon>
        <taxon>Tracheophyta</taxon>
        <taxon>Spermatophyta</taxon>
        <taxon>Magnoliopsida</taxon>
        <taxon>eudicotyledons</taxon>
        <taxon>Gunneridae</taxon>
        <taxon>Pentapetalae</taxon>
        <taxon>rosids</taxon>
        <taxon>fabids</taxon>
        <taxon>Rosales</taxon>
        <taxon>Cannabaceae</taxon>
        <taxon>Cannabis</taxon>
    </lineage>
</organism>
<sequence length="131" mass="15437">MEHKEFIVCGWINRAKISSFKKKVLAGAVARLVYSIWHTRNEKIWNNKIDNVDAIVKKVQLTVKHRIDSLCPKKIRFYLRSLEELGVELLDEFQLGRDLKIVEKSEFWPWFRSHEVEGEGEEFSISIGEAY</sequence>
<evidence type="ECO:0000313" key="2">
    <source>
        <dbReference type="Proteomes" id="UP000583929"/>
    </source>
</evidence>
<comment type="caution">
    <text evidence="1">The sequence shown here is derived from an EMBL/GenBank/DDBJ whole genome shotgun (WGS) entry which is preliminary data.</text>
</comment>
<protein>
    <submittedName>
        <fullName evidence="1">Uncharacterized protein</fullName>
    </submittedName>
</protein>
<gene>
    <name evidence="1" type="ORF">G4B88_031243</name>
</gene>
<dbReference type="Proteomes" id="UP000583929">
    <property type="component" value="Unassembled WGS sequence"/>
</dbReference>
<accession>A0A7J6G966</accession>
<evidence type="ECO:0000313" key="1">
    <source>
        <dbReference type="EMBL" id="KAF4378639.1"/>
    </source>
</evidence>
<reference evidence="1 2" key="1">
    <citation type="journal article" date="2020" name="bioRxiv">
        <title>Sequence and annotation of 42 cannabis genomes reveals extensive copy number variation in cannabinoid synthesis and pathogen resistance genes.</title>
        <authorList>
            <person name="Mckernan K.J."/>
            <person name="Helbert Y."/>
            <person name="Kane L.T."/>
            <person name="Ebling H."/>
            <person name="Zhang L."/>
            <person name="Liu B."/>
            <person name="Eaton Z."/>
            <person name="Mclaughlin S."/>
            <person name="Kingan S."/>
            <person name="Baybayan P."/>
            <person name="Concepcion G."/>
            <person name="Jordan M."/>
            <person name="Riva A."/>
            <person name="Barbazuk W."/>
            <person name="Harkins T."/>
        </authorList>
    </citation>
    <scope>NUCLEOTIDE SEQUENCE [LARGE SCALE GENOMIC DNA]</scope>
    <source>
        <strain evidence="2">cv. Jamaican Lion 4</strain>
        <tissue evidence="1">Leaf</tissue>
    </source>
</reference>